<evidence type="ECO:0000313" key="3">
    <source>
        <dbReference type="EMBL" id="KAJ0393327.1"/>
    </source>
</evidence>
<evidence type="ECO:0000256" key="1">
    <source>
        <dbReference type="SAM" id="Coils"/>
    </source>
</evidence>
<dbReference type="CDD" id="cd06093">
    <property type="entry name" value="PX_domain"/>
    <property type="match status" value="1"/>
</dbReference>
<evidence type="ECO:0008006" key="5">
    <source>
        <dbReference type="Google" id="ProtNLM"/>
    </source>
</evidence>
<name>A0AAD5LTV1_PYTIN</name>
<dbReference type="SUPFAM" id="SSF64268">
    <property type="entry name" value="PX domain"/>
    <property type="match status" value="1"/>
</dbReference>
<feature type="region of interest" description="Disordered" evidence="2">
    <location>
        <begin position="358"/>
        <end position="380"/>
    </location>
</feature>
<accession>A0AAD5LTV1</accession>
<organism evidence="3 4">
    <name type="scientific">Pythium insidiosum</name>
    <name type="common">Pythiosis disease agent</name>
    <dbReference type="NCBI Taxonomy" id="114742"/>
    <lineage>
        <taxon>Eukaryota</taxon>
        <taxon>Sar</taxon>
        <taxon>Stramenopiles</taxon>
        <taxon>Oomycota</taxon>
        <taxon>Peronosporomycetes</taxon>
        <taxon>Pythiales</taxon>
        <taxon>Pythiaceae</taxon>
        <taxon>Pythium</taxon>
    </lineage>
</organism>
<dbReference type="InterPro" id="IPR036871">
    <property type="entry name" value="PX_dom_sf"/>
</dbReference>
<feature type="coiled-coil region" evidence="1">
    <location>
        <begin position="3"/>
        <end position="51"/>
    </location>
</feature>
<dbReference type="Proteomes" id="UP001209570">
    <property type="component" value="Unassembled WGS sequence"/>
</dbReference>
<protein>
    <recommendedName>
        <fullName evidence="5">PX domain-containing protein</fullName>
    </recommendedName>
</protein>
<keyword evidence="1" id="KW-0175">Coiled coil</keyword>
<dbReference type="Gene3D" id="3.30.1520.10">
    <property type="entry name" value="Phox-like domain"/>
    <property type="match status" value="1"/>
</dbReference>
<dbReference type="EMBL" id="JAKCXM010000504">
    <property type="protein sequence ID" value="KAJ0393327.1"/>
    <property type="molecule type" value="Genomic_DNA"/>
</dbReference>
<keyword evidence="4" id="KW-1185">Reference proteome</keyword>
<evidence type="ECO:0000313" key="4">
    <source>
        <dbReference type="Proteomes" id="UP001209570"/>
    </source>
</evidence>
<gene>
    <name evidence="3" type="ORF">P43SY_002890</name>
</gene>
<sequence length="569" mass="64054">MVIAAVQRKIRELQAVEVQLTKQNSSLRDELRKFEAVLDSLQQHLADLRVDEHEPEPAVFDEPDRSQDFAWVNRVIPLLPQLHDDYDVYSLMQRSFQEVIVAARVAETYLARAHQVLGWRDTRLVNDTWVEFVFSKEIMHSDMETIAAKTWALQSDGVDLNGVMPQKHNMRVLRRINDNTLICARNLLFPGDKTNYCTVYLLLRVEYGDGYVVAQRTLEPEDPAALDSVLGSSFSYVRVFYGLMMSPRTRVDDDGTVVKEEKGCHVKFGGRVGNGTVDYATSWAMDILVAILRWENKCVGPVLQLVDGDDTEEEVEEDQHPPEFAVTDNTMSSEGEEYSFMVECLMANMLPVSSTNPPVLVGRRMSTGTRKRSLTRTGSATDGAAAEAAGVLRKSDTEKELLAFMPIGVAYMERVSLDISVTKDASDKGGAVRYVMTVQQLGSTESWQHARTYDEYRSFQQRLLKAINLGHFCSAGCPWLFTFVKSYFPKKHLFNFTSTRVVTARRDALQRFFSTLQSFVLDRSNHCCAVVSHAIANELVCFIYGNHLDGASLDVFARDSGPAALLFTV</sequence>
<comment type="caution">
    <text evidence="3">The sequence shown here is derived from an EMBL/GenBank/DDBJ whole genome shotgun (WGS) entry which is preliminary data.</text>
</comment>
<dbReference type="AlphaFoldDB" id="A0AAD5LTV1"/>
<reference evidence="3" key="1">
    <citation type="submission" date="2021-12" db="EMBL/GenBank/DDBJ databases">
        <title>Prjna785345.</title>
        <authorList>
            <person name="Rujirawat T."/>
            <person name="Krajaejun T."/>
        </authorList>
    </citation>
    <scope>NUCLEOTIDE SEQUENCE</scope>
    <source>
        <strain evidence="3">Pi057C3</strain>
    </source>
</reference>
<dbReference type="GO" id="GO:0035091">
    <property type="term" value="F:phosphatidylinositol binding"/>
    <property type="evidence" value="ECO:0007669"/>
    <property type="project" value="InterPro"/>
</dbReference>
<proteinExistence type="predicted"/>
<evidence type="ECO:0000256" key="2">
    <source>
        <dbReference type="SAM" id="MobiDB-lite"/>
    </source>
</evidence>